<keyword evidence="4" id="KW-1185">Reference proteome</keyword>
<proteinExistence type="predicted"/>
<feature type="transmembrane region" description="Helical" evidence="2">
    <location>
        <begin position="220"/>
        <end position="242"/>
    </location>
</feature>
<evidence type="ECO:0000256" key="2">
    <source>
        <dbReference type="SAM" id="Phobius"/>
    </source>
</evidence>
<organism evidence="3 4">
    <name type="scientific">Lentinula edodes</name>
    <name type="common">Shiitake mushroom</name>
    <name type="synonym">Lentinus edodes</name>
    <dbReference type="NCBI Taxonomy" id="5353"/>
    <lineage>
        <taxon>Eukaryota</taxon>
        <taxon>Fungi</taxon>
        <taxon>Dikarya</taxon>
        <taxon>Basidiomycota</taxon>
        <taxon>Agaricomycotina</taxon>
        <taxon>Agaricomycetes</taxon>
        <taxon>Agaricomycetidae</taxon>
        <taxon>Agaricales</taxon>
        <taxon>Marasmiineae</taxon>
        <taxon>Omphalotaceae</taxon>
        <taxon>Lentinula</taxon>
    </lineage>
</organism>
<reference evidence="3 4" key="1">
    <citation type="submission" date="2016-08" db="EMBL/GenBank/DDBJ databases">
        <authorList>
            <consortium name="Lentinula edodes genome sequencing consortium"/>
            <person name="Sakamoto Y."/>
            <person name="Nakade K."/>
            <person name="Sato S."/>
            <person name="Yoshida Y."/>
            <person name="Miyazaki K."/>
            <person name="Natsume S."/>
            <person name="Konno N."/>
        </authorList>
    </citation>
    <scope>NUCLEOTIDE SEQUENCE [LARGE SCALE GENOMIC DNA]</scope>
    <source>
        <strain evidence="3 4">NBRC 111202</strain>
    </source>
</reference>
<accession>A0A1Q3EQU2</accession>
<name>A0A1Q3EQU2_LENED</name>
<evidence type="ECO:0000313" key="4">
    <source>
        <dbReference type="Proteomes" id="UP000188533"/>
    </source>
</evidence>
<gene>
    <name evidence="3" type="ORF">LENED_011728</name>
</gene>
<keyword evidence="2" id="KW-0812">Transmembrane</keyword>
<feature type="region of interest" description="Disordered" evidence="1">
    <location>
        <begin position="354"/>
        <end position="393"/>
    </location>
</feature>
<reference evidence="3 4" key="2">
    <citation type="submission" date="2017-02" db="EMBL/GenBank/DDBJ databases">
        <title>A genome survey and senescence transcriptome analysis in Lentinula edodes.</title>
        <authorList>
            <person name="Sakamoto Y."/>
            <person name="Nakade K."/>
            <person name="Sato S."/>
            <person name="Yoshida Y."/>
            <person name="Miyazaki K."/>
            <person name="Natsume S."/>
            <person name="Konno N."/>
        </authorList>
    </citation>
    <scope>NUCLEOTIDE SEQUENCE [LARGE SCALE GENOMIC DNA]</scope>
    <source>
        <strain evidence="3 4">NBRC 111202</strain>
    </source>
</reference>
<feature type="transmembrane region" description="Helical" evidence="2">
    <location>
        <begin position="150"/>
        <end position="171"/>
    </location>
</feature>
<feature type="transmembrane region" description="Helical" evidence="2">
    <location>
        <begin position="177"/>
        <end position="200"/>
    </location>
</feature>
<feature type="transmembrane region" description="Helical" evidence="2">
    <location>
        <begin position="29"/>
        <end position="50"/>
    </location>
</feature>
<protein>
    <submittedName>
        <fullName evidence="3">Uncharacterized protein</fullName>
    </submittedName>
</protein>
<dbReference type="EMBL" id="BDGU01001130">
    <property type="protein sequence ID" value="GAW09565.1"/>
    <property type="molecule type" value="Genomic_DNA"/>
</dbReference>
<keyword evidence="2" id="KW-0472">Membrane</keyword>
<feature type="transmembrane region" description="Helical" evidence="2">
    <location>
        <begin position="62"/>
        <end position="83"/>
    </location>
</feature>
<feature type="transmembrane region" description="Helical" evidence="2">
    <location>
        <begin position="248"/>
        <end position="271"/>
    </location>
</feature>
<comment type="caution">
    <text evidence="3">The sequence shown here is derived from an EMBL/GenBank/DDBJ whole genome shotgun (WGS) entry which is preliminary data.</text>
</comment>
<sequence>MVWTQLQARSDSEPYSEREGVLVHVIPPAISLLLYGCYLPIFVACMLIVYRRKRKAYKTQMLAMVLLALASTASVIVQCVNQGRALLALWDSKAALKGDAGERSKIVQDNMTTALIHDYAVLGIYIFSNVIADALLLYRCFIIWEKDMRVVLLPVLGFLCNLVLGILGLSYNDEFVFYFWILTIVENIVLTTLITGRIWYINRTSGKILGSTVKTRYNMIAAIILESGSVYSAIVLATSITSMMPHNAILASCMLAAATQVVGIAPCLIIIRVALDVDTRDPELASIAIITSHATQHTMQDPSELQNNILESEEALFSKEVKENTGIHEQNLHVRVWDQFHSQNTGQGKYSAIVDTDDGEDSKLNSTNASSTSMIDSHTHVDDMPTPKPTPNAQQVEFARSDTAVLGWYSLEPSSGS</sequence>
<evidence type="ECO:0000313" key="3">
    <source>
        <dbReference type="EMBL" id="GAW09565.1"/>
    </source>
</evidence>
<feature type="transmembrane region" description="Helical" evidence="2">
    <location>
        <begin position="119"/>
        <end position="138"/>
    </location>
</feature>
<keyword evidence="2" id="KW-1133">Transmembrane helix</keyword>
<dbReference type="Proteomes" id="UP000188533">
    <property type="component" value="Unassembled WGS sequence"/>
</dbReference>
<feature type="compositionally biased region" description="Polar residues" evidence="1">
    <location>
        <begin position="364"/>
        <end position="376"/>
    </location>
</feature>
<dbReference type="AlphaFoldDB" id="A0A1Q3EQU2"/>
<evidence type="ECO:0000256" key="1">
    <source>
        <dbReference type="SAM" id="MobiDB-lite"/>
    </source>
</evidence>